<dbReference type="InterPro" id="IPR003675">
    <property type="entry name" value="Rce1/LyrA-like_dom"/>
</dbReference>
<dbReference type="PANTHER" id="PTHR39430">
    <property type="entry name" value="MEMBRANE-ASSOCIATED PROTEASE-RELATED"/>
    <property type="match status" value="1"/>
</dbReference>
<name>A0ABU6PMZ6_9BACL</name>
<feature type="transmembrane region" description="Helical" evidence="1">
    <location>
        <begin position="49"/>
        <end position="70"/>
    </location>
</feature>
<sequence>MNELLQSTAGEPETEYNALGDFTHSQVPRRPLFLRSGAMRASLKISTMLLIYFGVMYTFLGILVWMGVIGRVSDDYGFLASMNIVVGILLSATVMLTYRWKDGGHPLHFGWRLTGKDGRFLLAGLAASAVLAVLFTWGAGIDKAVQAEFLWSKLGNGSFVLLLLYGALGWFIGVMQEEVLNRAYMFRVMHGIGPAGVILLSSFLFSLTHIPTKGFDPVSLAIHFIGGVGYAYVYLKSGSLLVSTAVHAFHNLLLDVLFNNDYSISLVSFHRGLLETDKLLQQVILIGAIMLIAGFVYRGKGMLAPADHLKAALWSKKAD</sequence>
<evidence type="ECO:0000313" key="3">
    <source>
        <dbReference type="EMBL" id="MED5016228.1"/>
    </source>
</evidence>
<evidence type="ECO:0000256" key="1">
    <source>
        <dbReference type="SAM" id="Phobius"/>
    </source>
</evidence>
<gene>
    <name evidence="3" type="ORF">P9847_02785</name>
</gene>
<dbReference type="Proteomes" id="UP001343257">
    <property type="component" value="Unassembled WGS sequence"/>
</dbReference>
<evidence type="ECO:0000313" key="4">
    <source>
        <dbReference type="Proteomes" id="UP001343257"/>
    </source>
</evidence>
<feature type="transmembrane region" description="Helical" evidence="1">
    <location>
        <begin position="150"/>
        <end position="172"/>
    </location>
</feature>
<keyword evidence="1" id="KW-1133">Transmembrane helix</keyword>
<reference evidence="3 4" key="1">
    <citation type="submission" date="2023-03" db="EMBL/GenBank/DDBJ databases">
        <title>Bacillus Genome Sequencing.</title>
        <authorList>
            <person name="Dunlap C."/>
        </authorList>
    </citation>
    <scope>NUCLEOTIDE SEQUENCE [LARGE SCALE GENOMIC DNA]</scope>
    <source>
        <strain evidence="3 4">NRS-52</strain>
    </source>
</reference>
<evidence type="ECO:0000259" key="2">
    <source>
        <dbReference type="Pfam" id="PF02517"/>
    </source>
</evidence>
<proteinExistence type="predicted"/>
<feature type="transmembrane region" description="Helical" evidence="1">
    <location>
        <begin position="76"/>
        <end position="98"/>
    </location>
</feature>
<keyword evidence="4" id="KW-1185">Reference proteome</keyword>
<dbReference type="PANTHER" id="PTHR39430:SF1">
    <property type="entry name" value="PROTEASE"/>
    <property type="match status" value="1"/>
</dbReference>
<feature type="transmembrane region" description="Helical" evidence="1">
    <location>
        <begin position="119"/>
        <end position="138"/>
    </location>
</feature>
<organism evidence="3 4">
    <name type="scientific">Paenibacillus chibensis</name>
    <dbReference type="NCBI Taxonomy" id="59846"/>
    <lineage>
        <taxon>Bacteria</taxon>
        <taxon>Bacillati</taxon>
        <taxon>Bacillota</taxon>
        <taxon>Bacilli</taxon>
        <taxon>Bacillales</taxon>
        <taxon>Paenibacillaceae</taxon>
        <taxon>Paenibacillus</taxon>
    </lineage>
</organism>
<dbReference type="EMBL" id="JARTLD010000007">
    <property type="protein sequence ID" value="MED5016228.1"/>
    <property type="molecule type" value="Genomic_DNA"/>
</dbReference>
<protein>
    <submittedName>
        <fullName evidence="3">Type II CAAX endopeptidase family protein</fullName>
    </submittedName>
</protein>
<accession>A0ABU6PMZ6</accession>
<feature type="transmembrane region" description="Helical" evidence="1">
    <location>
        <begin position="279"/>
        <end position="297"/>
    </location>
</feature>
<keyword evidence="1" id="KW-0472">Membrane</keyword>
<dbReference type="Pfam" id="PF02517">
    <property type="entry name" value="Rce1-like"/>
    <property type="match status" value="1"/>
</dbReference>
<dbReference type="RefSeq" id="WP_328275192.1">
    <property type="nucleotide sequence ID" value="NZ_JARTLD010000007.1"/>
</dbReference>
<feature type="domain" description="CAAX prenyl protease 2/Lysostaphin resistance protein A-like" evidence="2">
    <location>
        <begin position="162"/>
        <end position="253"/>
    </location>
</feature>
<keyword evidence="1" id="KW-0812">Transmembrane</keyword>
<comment type="caution">
    <text evidence="3">The sequence shown here is derived from an EMBL/GenBank/DDBJ whole genome shotgun (WGS) entry which is preliminary data.</text>
</comment>
<feature type="transmembrane region" description="Helical" evidence="1">
    <location>
        <begin position="217"/>
        <end position="235"/>
    </location>
</feature>
<feature type="transmembrane region" description="Helical" evidence="1">
    <location>
        <begin position="184"/>
        <end position="205"/>
    </location>
</feature>